<reference evidence="1" key="1">
    <citation type="submission" date="2007-04" db="EMBL/GenBank/DDBJ databases">
        <title>Annotation of Pediculus humanus corporis strain USDA.</title>
        <authorList>
            <person name="Kirkness E."/>
            <person name="Hannick L."/>
            <person name="Hass B."/>
            <person name="Bruggner R."/>
            <person name="Lawson D."/>
            <person name="Bidwell S."/>
            <person name="Joardar V."/>
            <person name="Caler E."/>
            <person name="Walenz B."/>
            <person name="Inman J."/>
            <person name="Schobel S."/>
            <person name="Galinsky K."/>
            <person name="Amedeo P."/>
            <person name="Strausberg R."/>
        </authorList>
    </citation>
    <scope>NUCLEOTIDE SEQUENCE</scope>
    <source>
        <strain evidence="1">USDA</strain>
    </source>
</reference>
<protein>
    <submittedName>
        <fullName evidence="1 2">Uncharacterized protein</fullName>
    </submittedName>
</protein>
<dbReference type="InParanoid" id="E0VBC3"/>
<dbReference type="AlphaFoldDB" id="E0VBC3"/>
<dbReference type="KEGG" id="phu:Phum_PHUM057080"/>
<dbReference type="EnsemblMetazoa" id="PHUM057080-RA">
    <property type="protein sequence ID" value="PHUM057080-PA"/>
    <property type="gene ID" value="PHUM057080"/>
</dbReference>
<dbReference type="Proteomes" id="UP000009046">
    <property type="component" value="Unassembled WGS sequence"/>
</dbReference>
<accession>E0VBC3</accession>
<organism>
    <name type="scientific">Pediculus humanus subsp. corporis</name>
    <name type="common">Body louse</name>
    <dbReference type="NCBI Taxonomy" id="121224"/>
    <lineage>
        <taxon>Eukaryota</taxon>
        <taxon>Metazoa</taxon>
        <taxon>Ecdysozoa</taxon>
        <taxon>Arthropoda</taxon>
        <taxon>Hexapoda</taxon>
        <taxon>Insecta</taxon>
        <taxon>Pterygota</taxon>
        <taxon>Neoptera</taxon>
        <taxon>Paraneoptera</taxon>
        <taxon>Psocodea</taxon>
        <taxon>Troctomorpha</taxon>
        <taxon>Phthiraptera</taxon>
        <taxon>Anoplura</taxon>
        <taxon>Pediculidae</taxon>
        <taxon>Pediculus</taxon>
    </lineage>
</organism>
<dbReference type="GeneID" id="8239071"/>
<name>E0VBC3_PEDHC</name>
<dbReference type="CTD" id="8239071"/>
<reference evidence="1" key="2">
    <citation type="submission" date="2007-04" db="EMBL/GenBank/DDBJ databases">
        <title>The genome of the human body louse.</title>
        <authorList>
            <consortium name="The Human Body Louse Genome Consortium"/>
            <person name="Kirkness E."/>
            <person name="Walenz B."/>
            <person name="Hass B."/>
            <person name="Bruggner R."/>
            <person name="Strausberg R."/>
        </authorList>
    </citation>
    <scope>NUCLEOTIDE SEQUENCE</scope>
    <source>
        <strain evidence="1">USDA</strain>
    </source>
</reference>
<dbReference type="EMBL" id="AAZO01000670">
    <property type="status" value="NOT_ANNOTATED_CDS"/>
    <property type="molecule type" value="Genomic_DNA"/>
</dbReference>
<reference evidence="2" key="3">
    <citation type="submission" date="2021-02" db="UniProtKB">
        <authorList>
            <consortium name="EnsemblMetazoa"/>
        </authorList>
    </citation>
    <scope>IDENTIFICATION</scope>
    <source>
        <strain evidence="2">USDA</strain>
    </source>
</reference>
<sequence>MLAAMLDTYDNSYIGNNVCGNTTEIRFSNGNNRRNINRTDNSRFSTAFTFVVS</sequence>
<proteinExistence type="predicted"/>
<keyword evidence="3" id="KW-1185">Reference proteome</keyword>
<evidence type="ECO:0000313" key="1">
    <source>
        <dbReference type="EMBL" id="EEB10679.1"/>
    </source>
</evidence>
<evidence type="ECO:0000313" key="3">
    <source>
        <dbReference type="Proteomes" id="UP000009046"/>
    </source>
</evidence>
<gene>
    <name evidence="2" type="primary">8239071</name>
    <name evidence="1" type="ORF">Phum_PHUM057080</name>
</gene>
<dbReference type="VEuPathDB" id="VectorBase:PHUM057080"/>
<dbReference type="RefSeq" id="XP_002423417.1">
    <property type="nucleotide sequence ID" value="XM_002423372.1"/>
</dbReference>
<evidence type="ECO:0000313" key="2">
    <source>
        <dbReference type="EnsemblMetazoa" id="PHUM057080-PA"/>
    </source>
</evidence>
<dbReference type="EMBL" id="DS235024">
    <property type="protein sequence ID" value="EEB10679.1"/>
    <property type="molecule type" value="Genomic_DNA"/>
</dbReference>
<dbReference type="HOGENOM" id="CLU_3071091_0_0_1"/>